<protein>
    <recommendedName>
        <fullName evidence="3">histidine kinase</fullName>
        <ecNumber evidence="3">2.7.13.3</ecNumber>
    </recommendedName>
</protein>
<dbReference type="InterPro" id="IPR003660">
    <property type="entry name" value="HAMP_dom"/>
</dbReference>
<dbReference type="PANTHER" id="PTHR34220:SF7">
    <property type="entry name" value="SENSOR HISTIDINE KINASE YPDA"/>
    <property type="match status" value="1"/>
</dbReference>
<dbReference type="AlphaFoldDB" id="A0A9D2NN99"/>
<dbReference type="Proteomes" id="UP000823890">
    <property type="component" value="Unassembled WGS sequence"/>
</dbReference>
<feature type="transmembrane region" description="Helical" evidence="8">
    <location>
        <begin position="278"/>
        <end position="301"/>
    </location>
</feature>
<feature type="domain" description="Histidine kinase" evidence="9">
    <location>
        <begin position="336"/>
        <end position="569"/>
    </location>
</feature>
<dbReference type="EMBL" id="DWWO01000091">
    <property type="protein sequence ID" value="HJC34388.1"/>
    <property type="molecule type" value="Genomic_DNA"/>
</dbReference>
<dbReference type="PANTHER" id="PTHR34220">
    <property type="entry name" value="SENSOR HISTIDINE KINASE YPDA"/>
    <property type="match status" value="1"/>
</dbReference>
<keyword evidence="7" id="KW-0902">Two-component regulatory system</keyword>
<dbReference type="Pfam" id="PF02518">
    <property type="entry name" value="HATPase_c"/>
    <property type="match status" value="1"/>
</dbReference>
<comment type="subcellular location">
    <subcellularLocation>
        <location evidence="2">Membrane</location>
    </subcellularLocation>
</comment>
<dbReference type="SUPFAM" id="SSF158472">
    <property type="entry name" value="HAMP domain-like"/>
    <property type="match status" value="1"/>
</dbReference>
<evidence type="ECO:0000256" key="8">
    <source>
        <dbReference type="SAM" id="Phobius"/>
    </source>
</evidence>
<dbReference type="Pfam" id="PF00672">
    <property type="entry name" value="HAMP"/>
    <property type="match status" value="1"/>
</dbReference>
<evidence type="ECO:0000259" key="10">
    <source>
        <dbReference type="PROSITE" id="PS50885"/>
    </source>
</evidence>
<dbReference type="GO" id="GO:0016020">
    <property type="term" value="C:membrane"/>
    <property type="evidence" value="ECO:0007669"/>
    <property type="project" value="UniProtKB-SubCell"/>
</dbReference>
<comment type="caution">
    <text evidence="11">The sequence shown here is derived from an EMBL/GenBank/DDBJ whole genome shotgun (WGS) entry which is preliminary data.</text>
</comment>
<keyword evidence="5" id="KW-0808">Transferase</keyword>
<evidence type="ECO:0000256" key="6">
    <source>
        <dbReference type="ARBA" id="ARBA00022777"/>
    </source>
</evidence>
<dbReference type="Pfam" id="PF06580">
    <property type="entry name" value="His_kinase"/>
    <property type="match status" value="1"/>
</dbReference>
<evidence type="ECO:0000256" key="5">
    <source>
        <dbReference type="ARBA" id="ARBA00022679"/>
    </source>
</evidence>
<dbReference type="CDD" id="cd06225">
    <property type="entry name" value="HAMP"/>
    <property type="match status" value="1"/>
</dbReference>
<comment type="catalytic activity">
    <reaction evidence="1">
        <text>ATP + protein L-histidine = ADP + protein N-phospho-L-histidine.</text>
        <dbReference type="EC" id="2.7.13.3"/>
    </reaction>
</comment>
<evidence type="ECO:0000313" key="11">
    <source>
        <dbReference type="EMBL" id="HJC34388.1"/>
    </source>
</evidence>
<keyword evidence="8" id="KW-0472">Membrane</keyword>
<proteinExistence type="predicted"/>
<dbReference type="SMART" id="SM00304">
    <property type="entry name" value="HAMP"/>
    <property type="match status" value="1"/>
</dbReference>
<dbReference type="SUPFAM" id="SSF55874">
    <property type="entry name" value="ATPase domain of HSP90 chaperone/DNA topoisomerase II/histidine kinase"/>
    <property type="match status" value="1"/>
</dbReference>
<reference evidence="11" key="1">
    <citation type="journal article" date="2021" name="PeerJ">
        <title>Extensive microbial diversity within the chicken gut microbiome revealed by metagenomics and culture.</title>
        <authorList>
            <person name="Gilroy R."/>
            <person name="Ravi A."/>
            <person name="Getino M."/>
            <person name="Pursley I."/>
            <person name="Horton D.L."/>
            <person name="Alikhan N.F."/>
            <person name="Baker D."/>
            <person name="Gharbi K."/>
            <person name="Hall N."/>
            <person name="Watson M."/>
            <person name="Adriaenssens E.M."/>
            <person name="Foster-Nyarko E."/>
            <person name="Jarju S."/>
            <person name="Secka A."/>
            <person name="Antonio M."/>
            <person name="Oren A."/>
            <person name="Chaudhuri R.R."/>
            <person name="La Ragione R."/>
            <person name="Hildebrand F."/>
            <person name="Pallen M.J."/>
        </authorList>
    </citation>
    <scope>NUCLEOTIDE SEQUENCE</scope>
    <source>
        <strain evidence="11">ChiW19-954</strain>
    </source>
</reference>
<organism evidence="11 12">
    <name type="scientific">Candidatus Mediterraneibacter faecipullorum</name>
    <dbReference type="NCBI Taxonomy" id="2838670"/>
    <lineage>
        <taxon>Bacteria</taxon>
        <taxon>Bacillati</taxon>
        <taxon>Bacillota</taxon>
        <taxon>Clostridia</taxon>
        <taxon>Lachnospirales</taxon>
        <taxon>Lachnospiraceae</taxon>
        <taxon>Mediterraneibacter</taxon>
    </lineage>
</organism>
<feature type="transmembrane region" description="Helical" evidence="8">
    <location>
        <begin position="7"/>
        <end position="27"/>
    </location>
</feature>
<evidence type="ECO:0000313" key="12">
    <source>
        <dbReference type="Proteomes" id="UP000823890"/>
    </source>
</evidence>
<keyword evidence="6 11" id="KW-0418">Kinase</keyword>
<accession>A0A9D2NN99</accession>
<dbReference type="InterPro" id="IPR050640">
    <property type="entry name" value="Bact_2-comp_sensor_kinase"/>
</dbReference>
<evidence type="ECO:0000256" key="7">
    <source>
        <dbReference type="ARBA" id="ARBA00023012"/>
    </source>
</evidence>
<keyword evidence="8" id="KW-0812">Transmembrane</keyword>
<dbReference type="InterPro" id="IPR010559">
    <property type="entry name" value="Sig_transdc_His_kin_internal"/>
</dbReference>
<evidence type="ECO:0000259" key="9">
    <source>
        <dbReference type="PROSITE" id="PS50109"/>
    </source>
</evidence>
<dbReference type="PROSITE" id="PS50109">
    <property type="entry name" value="HIS_KIN"/>
    <property type="match status" value="1"/>
</dbReference>
<dbReference type="PROSITE" id="PS50885">
    <property type="entry name" value="HAMP"/>
    <property type="match status" value="1"/>
</dbReference>
<sequence length="573" mass="65123">MKIKNKIMLAVLIILLISGMTVTVIWYSSSRKMSDTYLKDVSESTMKYAYSAFEYLLTDTEYMATLIATNETNIIDPAETLNKKKDSLMQNRQWTREYLDSKRLIEEYITGMYGYKYYIAGIAVAVNPDCIFSAGPISAETEGLYEEMLALDEDALRYSVCMMDPIHLEGLKATLSSDYVVPAVRGIVGVGGEIVGYVVLYFDYGVIDQMFSVNLPEGSCFKVRNAQGAEIFSNQEEYSGQADSNDYVESTFLAKDIGWEFHMSIPVQIYTQGINGTALLTGAVIVIVILAAGLISVFIVSKMTREITVLKEKMTAMSNGDMTVRYEVKAEDEIGEMGHTFNHMVVRIRRLMERVAEEEQQKRANEMAFLQAQINPHFISNVLNNVVWMARMQHADNLIPLVNSLNILLYSAMHQEKDMIPLRDELKYVDNYITIVEYSGSYDFRVERRIEPETETMLIPRFILQPIVENAIYHGLDNSLSVQGCITICSKLEKGLLYIIIEDNGKGMDEEQIAKIMTEKKAREHSFNGIGIRNVNERIKLFLGPEYGLEYESVPGEYTRCIFRLPIVEDKDE</sequence>
<evidence type="ECO:0000256" key="1">
    <source>
        <dbReference type="ARBA" id="ARBA00000085"/>
    </source>
</evidence>
<dbReference type="InterPro" id="IPR036890">
    <property type="entry name" value="HATPase_C_sf"/>
</dbReference>
<dbReference type="GO" id="GO:0000155">
    <property type="term" value="F:phosphorelay sensor kinase activity"/>
    <property type="evidence" value="ECO:0007669"/>
    <property type="project" value="InterPro"/>
</dbReference>
<dbReference type="InterPro" id="IPR005467">
    <property type="entry name" value="His_kinase_dom"/>
</dbReference>
<dbReference type="Gene3D" id="6.10.340.10">
    <property type="match status" value="1"/>
</dbReference>
<keyword evidence="8" id="KW-1133">Transmembrane helix</keyword>
<evidence type="ECO:0000256" key="4">
    <source>
        <dbReference type="ARBA" id="ARBA00022553"/>
    </source>
</evidence>
<dbReference type="Gene3D" id="3.30.565.10">
    <property type="entry name" value="Histidine kinase-like ATPase, C-terminal domain"/>
    <property type="match status" value="1"/>
</dbReference>
<evidence type="ECO:0000256" key="3">
    <source>
        <dbReference type="ARBA" id="ARBA00012438"/>
    </source>
</evidence>
<name>A0A9D2NN99_9FIRM</name>
<evidence type="ECO:0000256" key="2">
    <source>
        <dbReference type="ARBA" id="ARBA00004370"/>
    </source>
</evidence>
<dbReference type="InterPro" id="IPR003594">
    <property type="entry name" value="HATPase_dom"/>
</dbReference>
<gene>
    <name evidence="11" type="ORF">H9758_07310</name>
</gene>
<dbReference type="EC" id="2.7.13.3" evidence="3"/>
<feature type="domain" description="HAMP" evidence="10">
    <location>
        <begin position="301"/>
        <end position="353"/>
    </location>
</feature>
<dbReference type="SMART" id="SM00387">
    <property type="entry name" value="HATPase_c"/>
    <property type="match status" value="1"/>
</dbReference>
<keyword evidence="4" id="KW-0597">Phosphoprotein</keyword>
<reference evidence="11" key="2">
    <citation type="submission" date="2021-04" db="EMBL/GenBank/DDBJ databases">
        <authorList>
            <person name="Gilroy R."/>
        </authorList>
    </citation>
    <scope>NUCLEOTIDE SEQUENCE</scope>
    <source>
        <strain evidence="11">ChiW19-954</strain>
    </source>
</reference>